<evidence type="ECO:0000313" key="4">
    <source>
        <dbReference type="Proteomes" id="UP001485043"/>
    </source>
</evidence>
<comment type="caution">
    <text evidence="3">The sequence shown here is derived from an EMBL/GenBank/DDBJ whole genome shotgun (WGS) entry which is preliminary data.</text>
</comment>
<evidence type="ECO:0000256" key="2">
    <source>
        <dbReference type="SAM" id="Phobius"/>
    </source>
</evidence>
<name>A0AAW1S937_9CHLO</name>
<feature type="region of interest" description="Disordered" evidence="1">
    <location>
        <begin position="1"/>
        <end position="36"/>
    </location>
</feature>
<sequence>MSRTQDEVRRSSDEEDKKALVRDEEPDEFWRSKTEAKGANPLKDPLAIIGIASILLPFFILGLAIATGFVDLGKTRMR</sequence>
<keyword evidence="2" id="KW-0812">Transmembrane</keyword>
<dbReference type="PANTHER" id="PTHR36343">
    <property type="entry name" value="EXPRESSED PROTEIN"/>
    <property type="match status" value="1"/>
</dbReference>
<evidence type="ECO:0000313" key="3">
    <source>
        <dbReference type="EMBL" id="KAK9842109.1"/>
    </source>
</evidence>
<keyword evidence="2" id="KW-1133">Transmembrane helix</keyword>
<proteinExistence type="predicted"/>
<protein>
    <submittedName>
        <fullName evidence="3">Uncharacterized protein</fullName>
    </submittedName>
</protein>
<keyword evidence="4" id="KW-1185">Reference proteome</keyword>
<keyword evidence="2" id="KW-0472">Membrane</keyword>
<dbReference type="Proteomes" id="UP001485043">
    <property type="component" value="Unassembled WGS sequence"/>
</dbReference>
<gene>
    <name evidence="3" type="ORF">WJX84_003824</name>
</gene>
<accession>A0AAW1S937</accession>
<dbReference type="EMBL" id="JALJOV010001745">
    <property type="protein sequence ID" value="KAK9842109.1"/>
    <property type="molecule type" value="Genomic_DNA"/>
</dbReference>
<dbReference type="GO" id="GO:0009507">
    <property type="term" value="C:chloroplast"/>
    <property type="evidence" value="ECO:0007669"/>
    <property type="project" value="TreeGrafter"/>
</dbReference>
<organism evidence="3 4">
    <name type="scientific">Apatococcus fuscideae</name>
    <dbReference type="NCBI Taxonomy" id="2026836"/>
    <lineage>
        <taxon>Eukaryota</taxon>
        <taxon>Viridiplantae</taxon>
        <taxon>Chlorophyta</taxon>
        <taxon>core chlorophytes</taxon>
        <taxon>Trebouxiophyceae</taxon>
        <taxon>Chlorellales</taxon>
        <taxon>Chlorellaceae</taxon>
        <taxon>Apatococcus</taxon>
    </lineage>
</organism>
<dbReference type="PANTHER" id="PTHR36343:SF1">
    <property type="entry name" value="EXPRESSED PROTEIN"/>
    <property type="match status" value="1"/>
</dbReference>
<evidence type="ECO:0000256" key="1">
    <source>
        <dbReference type="SAM" id="MobiDB-lite"/>
    </source>
</evidence>
<reference evidence="3 4" key="1">
    <citation type="journal article" date="2024" name="Nat. Commun.">
        <title>Phylogenomics reveals the evolutionary origins of lichenization in chlorophyte algae.</title>
        <authorList>
            <person name="Puginier C."/>
            <person name="Libourel C."/>
            <person name="Otte J."/>
            <person name="Skaloud P."/>
            <person name="Haon M."/>
            <person name="Grisel S."/>
            <person name="Petersen M."/>
            <person name="Berrin J.G."/>
            <person name="Delaux P.M."/>
            <person name="Dal Grande F."/>
            <person name="Keller J."/>
        </authorList>
    </citation>
    <scope>NUCLEOTIDE SEQUENCE [LARGE SCALE GENOMIC DNA]</scope>
    <source>
        <strain evidence="3 4">SAG 2523</strain>
    </source>
</reference>
<feature type="transmembrane region" description="Helical" evidence="2">
    <location>
        <begin position="46"/>
        <end position="70"/>
    </location>
</feature>
<dbReference type="AlphaFoldDB" id="A0AAW1S937"/>